<name>A0A7S6ILA1_9CAUD</name>
<reference evidence="1" key="1">
    <citation type="submission" date="2020-07" db="EMBL/GenBank/DDBJ databases">
        <authorList>
            <person name="Dong S."/>
        </authorList>
    </citation>
    <scope>NUCLEOTIDE SEQUENCE</scope>
</reference>
<dbReference type="Proteomes" id="UP000612137">
    <property type="component" value="Segment"/>
</dbReference>
<sequence>MKELPMWSLHTLDGKYEVEFINGIATYGESFVKIDDIELGLLEFNITQNKDEYTLKGVVYYSYGDTEPINIFINYKKHYIILGVYGCTN</sequence>
<dbReference type="EMBL" id="MT829326">
    <property type="protein sequence ID" value="QOI67890.1"/>
    <property type="molecule type" value="Genomic_DNA"/>
</dbReference>
<evidence type="ECO:0000313" key="1">
    <source>
        <dbReference type="EMBL" id="QOI67890.1"/>
    </source>
</evidence>
<organism evidence="1 2">
    <name type="scientific">Enterococcus phage FX417</name>
    <dbReference type="NCBI Taxonomy" id="2769573"/>
    <lineage>
        <taxon>Viruses</taxon>
        <taxon>Duplodnaviria</taxon>
        <taxon>Heunggongvirae</taxon>
        <taxon>Uroviricota</taxon>
        <taxon>Caudoviricetes</taxon>
        <taxon>Efquatrovirus</taxon>
        <taxon>Efquatrovirus LY0322</taxon>
    </lineage>
</organism>
<evidence type="ECO:0000313" key="2">
    <source>
        <dbReference type="Proteomes" id="UP000612137"/>
    </source>
</evidence>
<proteinExistence type="predicted"/>
<protein>
    <submittedName>
        <fullName evidence="1">Uncharacterized protein</fullName>
    </submittedName>
</protein>
<accession>A0A7S6ILA1</accession>